<evidence type="ECO:0000313" key="1">
    <source>
        <dbReference type="EMBL" id="HGD13482.1"/>
    </source>
</evidence>
<organism evidence="1">
    <name type="scientific">candidate division WOR-3 bacterium</name>
    <dbReference type="NCBI Taxonomy" id="2052148"/>
    <lineage>
        <taxon>Bacteria</taxon>
        <taxon>Bacteria division WOR-3</taxon>
    </lineage>
</organism>
<reference evidence="1" key="1">
    <citation type="journal article" date="2020" name="mSystems">
        <title>Genome- and Community-Level Interaction Insights into Carbon Utilization and Element Cycling Functions of Hydrothermarchaeota in Hydrothermal Sediment.</title>
        <authorList>
            <person name="Zhou Z."/>
            <person name="Liu Y."/>
            <person name="Xu W."/>
            <person name="Pan J."/>
            <person name="Luo Z.H."/>
            <person name="Li M."/>
        </authorList>
    </citation>
    <scope>NUCLEOTIDE SEQUENCE [LARGE SCALE GENOMIC DNA]</scope>
    <source>
        <strain evidence="1">SpSt-914</strain>
    </source>
</reference>
<sequence length="116" mass="13218">MSVSTKTTKRAAKKYAGINTKKPKALPSTEQGVCSTCNKAAHCGYKARNKRPVLFCEEFDSTVPTITEETTVESFPTLEEMREWDEYKGLCVNCENRKDCAIRNKEIGVWHCEEYQ</sequence>
<comment type="caution">
    <text evidence="1">The sequence shown here is derived from an EMBL/GenBank/DDBJ whole genome shotgun (WGS) entry which is preliminary data.</text>
</comment>
<dbReference type="EMBL" id="DTMZ01000123">
    <property type="protein sequence ID" value="HGD13482.1"/>
    <property type="molecule type" value="Genomic_DNA"/>
</dbReference>
<accession>A0A7V3PUA8</accession>
<protein>
    <submittedName>
        <fullName evidence="1">Uncharacterized protein</fullName>
    </submittedName>
</protein>
<gene>
    <name evidence="1" type="ORF">ENX16_05325</name>
</gene>
<dbReference type="AlphaFoldDB" id="A0A7V3PUA8"/>
<name>A0A7V3PUA8_UNCW3</name>
<proteinExistence type="predicted"/>